<keyword evidence="3" id="KW-1185">Reference proteome</keyword>
<dbReference type="EMBL" id="VZQQ01000048">
    <property type="protein sequence ID" value="MBC8751213.1"/>
    <property type="molecule type" value="Genomic_DNA"/>
</dbReference>
<evidence type="ECO:0000313" key="3">
    <source>
        <dbReference type="Proteomes" id="UP000736373"/>
    </source>
</evidence>
<gene>
    <name evidence="2" type="ORF">F6X42_33040</name>
</gene>
<name>A0ABR7PY74_9BURK</name>
<protein>
    <submittedName>
        <fullName evidence="2">Uncharacterized protein</fullName>
    </submittedName>
</protein>
<feature type="region of interest" description="Disordered" evidence="1">
    <location>
        <begin position="102"/>
        <end position="136"/>
    </location>
</feature>
<dbReference type="Proteomes" id="UP000736373">
    <property type="component" value="Unassembled WGS sequence"/>
</dbReference>
<evidence type="ECO:0000256" key="1">
    <source>
        <dbReference type="SAM" id="MobiDB-lite"/>
    </source>
</evidence>
<dbReference type="RefSeq" id="WP_187638151.1">
    <property type="nucleotide sequence ID" value="NZ_VZQQ01000048.1"/>
</dbReference>
<organism evidence="2 3">
    <name type="scientific">Paraburkholderia podalyriae</name>
    <dbReference type="NCBI Taxonomy" id="1938811"/>
    <lineage>
        <taxon>Bacteria</taxon>
        <taxon>Pseudomonadati</taxon>
        <taxon>Pseudomonadota</taxon>
        <taxon>Betaproteobacteria</taxon>
        <taxon>Burkholderiales</taxon>
        <taxon>Burkholderiaceae</taxon>
        <taxon>Paraburkholderia</taxon>
    </lineage>
</organism>
<comment type="caution">
    <text evidence="2">The sequence shown here is derived from an EMBL/GenBank/DDBJ whole genome shotgun (WGS) entry which is preliminary data.</text>
</comment>
<reference evidence="2 3" key="1">
    <citation type="submission" date="2019-09" db="EMBL/GenBank/DDBJ databases">
        <title>Paraburkholderia podalyriae sp. nov., A South African Podalyria-associated rhizobium.</title>
        <authorList>
            <person name="Mavima L."/>
            <person name="Beukes C.W."/>
            <person name="Palmer M."/>
            <person name="De Meyer S.E."/>
            <person name="James E.K."/>
            <person name="Maluk M."/>
            <person name="Avontuur J.R."/>
            <person name="Chan W.Y."/>
            <person name="Venter S.N."/>
            <person name="Steenkamp E.T."/>
        </authorList>
    </citation>
    <scope>NUCLEOTIDE SEQUENCE [LARGE SCALE GENOMIC DNA]</scope>
    <source>
        <strain evidence="2 3">WC7.3b</strain>
    </source>
</reference>
<proteinExistence type="predicted"/>
<accession>A0ABR7PY74</accession>
<sequence length="136" mass="14778">MAIGVRRFYYEFGEKAAYVTVNGVRYAIPRADAWSDQTRSGNAAAPWGKSMSIPLRDEMKGSGKFCGVKTARLALNPDRPTYHTAVRRATYYPADHVTFTAVSRKKPRAGGSAHGKTGRVGRGKVGVGGMRTKSHS</sequence>
<evidence type="ECO:0000313" key="2">
    <source>
        <dbReference type="EMBL" id="MBC8751213.1"/>
    </source>
</evidence>